<evidence type="ECO:0000313" key="2">
    <source>
        <dbReference type="EMBL" id="QSX79997.1"/>
    </source>
</evidence>
<feature type="signal peptide" evidence="1">
    <location>
        <begin position="1"/>
        <end position="16"/>
    </location>
</feature>
<dbReference type="RefSeq" id="WP_200612999.1">
    <property type="nucleotide sequence ID" value="NZ_CP071518.1"/>
</dbReference>
<keyword evidence="3" id="KW-1185">Reference proteome</keyword>
<proteinExistence type="predicted"/>
<sequence length="198" mass="21775">MLLAMGLALAFATIGAATKTTQRGEAIASNNERVRAVESFLRRRLVGARPVPYTFDQTSGLAKRFEGEPDRMKFVADLPDYLGRGGPYLHEFIIERDGEHLRLSLSLSMVLAGQVVEETDPRPPEMLAGNLQSARFRYRALSAEGGLGEWQERWENVDQMPLLVEVTLTDVGGRPWPPMVVALPLATSVVGTAPPDML</sequence>
<feature type="chain" id="PRO_5037193963" evidence="1">
    <location>
        <begin position="17"/>
        <end position="198"/>
    </location>
</feature>
<protein>
    <submittedName>
        <fullName evidence="2">General secretion pathway protein GspJ</fullName>
    </submittedName>
</protein>
<dbReference type="EMBL" id="CP071518">
    <property type="protein sequence ID" value="QSX79997.1"/>
    <property type="molecule type" value="Genomic_DNA"/>
</dbReference>
<reference evidence="2 3" key="1">
    <citation type="submission" date="2021-03" db="EMBL/GenBank/DDBJ databases">
        <title>Lysobacter sp. nov. isolated from soil of gangwondo yeongwol, south Korea.</title>
        <authorList>
            <person name="Kim K.R."/>
            <person name="Kim K.H."/>
            <person name="Jeon C.O."/>
        </authorList>
    </citation>
    <scope>NUCLEOTIDE SEQUENCE [LARGE SCALE GENOMIC DNA]</scope>
    <source>
        <strain evidence="2 3">R19</strain>
    </source>
</reference>
<dbReference type="Proteomes" id="UP000639274">
    <property type="component" value="Chromosome"/>
</dbReference>
<evidence type="ECO:0000313" key="3">
    <source>
        <dbReference type="Proteomes" id="UP000639274"/>
    </source>
</evidence>
<name>A0A974Y227_9GAMM</name>
<organism evidence="2 3">
    <name type="scientific">Agrilutibacter solisilvae</name>
    <dbReference type="NCBI Taxonomy" id="2763317"/>
    <lineage>
        <taxon>Bacteria</taxon>
        <taxon>Pseudomonadati</taxon>
        <taxon>Pseudomonadota</taxon>
        <taxon>Gammaproteobacteria</taxon>
        <taxon>Lysobacterales</taxon>
        <taxon>Lysobacteraceae</taxon>
        <taxon>Agrilutibacter</taxon>
    </lineage>
</organism>
<dbReference type="AlphaFoldDB" id="A0A974Y227"/>
<accession>A0A974Y227</accession>
<evidence type="ECO:0000256" key="1">
    <source>
        <dbReference type="SAM" id="SignalP"/>
    </source>
</evidence>
<dbReference type="KEGG" id="lsf:I8J32_007695"/>
<keyword evidence="1" id="KW-0732">Signal</keyword>
<gene>
    <name evidence="2" type="ORF">I8J32_007695</name>
</gene>